<protein>
    <recommendedName>
        <fullName evidence="2">J domain-containing protein</fullName>
    </recommendedName>
</protein>
<dbReference type="Gene3D" id="1.10.287.110">
    <property type="entry name" value="DnaJ domain"/>
    <property type="match status" value="1"/>
</dbReference>
<dbReference type="OrthoDB" id="436519at2759"/>
<evidence type="ECO:0000313" key="3">
    <source>
        <dbReference type="EnsemblMetazoa" id="tetur17g02030.1"/>
    </source>
</evidence>
<organism evidence="3 4">
    <name type="scientific">Tetranychus urticae</name>
    <name type="common">Two-spotted spider mite</name>
    <dbReference type="NCBI Taxonomy" id="32264"/>
    <lineage>
        <taxon>Eukaryota</taxon>
        <taxon>Metazoa</taxon>
        <taxon>Ecdysozoa</taxon>
        <taxon>Arthropoda</taxon>
        <taxon>Chelicerata</taxon>
        <taxon>Arachnida</taxon>
        <taxon>Acari</taxon>
        <taxon>Acariformes</taxon>
        <taxon>Trombidiformes</taxon>
        <taxon>Prostigmata</taxon>
        <taxon>Eleutherengona</taxon>
        <taxon>Raphignathae</taxon>
        <taxon>Tetranychoidea</taxon>
        <taxon>Tetranychidae</taxon>
        <taxon>Tetranychus</taxon>
    </lineage>
</organism>
<dbReference type="PROSITE" id="PS50076">
    <property type="entry name" value="DNAJ_2"/>
    <property type="match status" value="1"/>
</dbReference>
<keyword evidence="4" id="KW-1185">Reference proteome</keyword>
<dbReference type="InterPro" id="IPR036869">
    <property type="entry name" value="J_dom_sf"/>
</dbReference>
<dbReference type="CDD" id="cd06257">
    <property type="entry name" value="DnaJ"/>
    <property type="match status" value="1"/>
</dbReference>
<dbReference type="OMA" id="LLCEYKV"/>
<dbReference type="GO" id="GO:0005737">
    <property type="term" value="C:cytoplasm"/>
    <property type="evidence" value="ECO:0007669"/>
    <property type="project" value="TreeGrafter"/>
</dbReference>
<dbReference type="AlphaFoldDB" id="T1KPX2"/>
<dbReference type="Pfam" id="PF00226">
    <property type="entry name" value="DnaJ"/>
    <property type="match status" value="1"/>
</dbReference>
<reference evidence="4" key="1">
    <citation type="submission" date="2011-08" db="EMBL/GenBank/DDBJ databases">
        <authorList>
            <person name="Rombauts S."/>
        </authorList>
    </citation>
    <scope>NUCLEOTIDE SEQUENCE</scope>
    <source>
        <strain evidence="4">London</strain>
    </source>
</reference>
<evidence type="ECO:0000256" key="1">
    <source>
        <dbReference type="ARBA" id="ARBA00023186"/>
    </source>
</evidence>
<dbReference type="EMBL" id="CAEY01000341">
    <property type="status" value="NOT_ANNOTATED_CDS"/>
    <property type="molecule type" value="Genomic_DNA"/>
</dbReference>
<gene>
    <name evidence="3" type="primary">107366265</name>
</gene>
<dbReference type="Proteomes" id="UP000015104">
    <property type="component" value="Unassembled WGS sequence"/>
</dbReference>
<dbReference type="SMART" id="SM00271">
    <property type="entry name" value="DnaJ"/>
    <property type="match status" value="1"/>
</dbReference>
<accession>T1KPX2</accession>
<dbReference type="PANTHER" id="PTHR44500">
    <property type="entry name" value="DNAJ HOMOLOG SUBFAMILY C MEMBER 12"/>
    <property type="match status" value="1"/>
</dbReference>
<sequence>MDDIFGFNRNHDDNYYKILGCDRLSDVDQIMKEYRLRAIKCHPDKKPEDEQATQEFEKLQRAKEILTDTENRKQYDKWLDSGISLPFEKWLNISRNVHTSIHWMNRRLTNPMITYPEENQLWKPNQFKWERDYDDEVLRKFRNYEL</sequence>
<evidence type="ECO:0000313" key="4">
    <source>
        <dbReference type="Proteomes" id="UP000015104"/>
    </source>
</evidence>
<feature type="domain" description="J" evidence="2">
    <location>
        <begin position="14"/>
        <end position="79"/>
    </location>
</feature>
<dbReference type="PANTHER" id="PTHR44500:SF1">
    <property type="entry name" value="DNAJ HOMOLOG SUBFAMILY C MEMBER 12"/>
    <property type="match status" value="1"/>
</dbReference>
<proteinExistence type="predicted"/>
<dbReference type="SUPFAM" id="SSF46565">
    <property type="entry name" value="Chaperone J-domain"/>
    <property type="match status" value="1"/>
</dbReference>
<dbReference type="KEGG" id="tut:107366265"/>
<name>T1KPX2_TETUR</name>
<dbReference type="eggNOG" id="KOG0691">
    <property type="taxonomic scope" value="Eukaryota"/>
</dbReference>
<dbReference type="STRING" id="32264.T1KPX2"/>
<keyword evidence="1" id="KW-0143">Chaperone</keyword>
<dbReference type="InterPro" id="IPR001623">
    <property type="entry name" value="DnaJ_domain"/>
</dbReference>
<dbReference type="EnsemblMetazoa" id="tetur17g02030.1">
    <property type="protein sequence ID" value="tetur17g02030.1"/>
    <property type="gene ID" value="tetur17g02030"/>
</dbReference>
<dbReference type="HOGENOM" id="CLU_118857_0_0_1"/>
<dbReference type="InterPro" id="IPR029827">
    <property type="entry name" value="JDP1-like"/>
</dbReference>
<evidence type="ECO:0000259" key="2">
    <source>
        <dbReference type="PROSITE" id="PS50076"/>
    </source>
</evidence>
<dbReference type="PRINTS" id="PR00625">
    <property type="entry name" value="JDOMAIN"/>
</dbReference>
<reference evidence="3" key="2">
    <citation type="submission" date="2015-06" db="UniProtKB">
        <authorList>
            <consortium name="EnsemblMetazoa"/>
        </authorList>
    </citation>
    <scope>IDENTIFICATION</scope>
</reference>